<evidence type="ECO:0000313" key="2">
    <source>
        <dbReference type="EMBL" id="GAA4000423.1"/>
    </source>
</evidence>
<dbReference type="PANTHER" id="PTHR43689:SF8">
    <property type="entry name" value="ALPHA_BETA-HYDROLASES SUPERFAMILY PROTEIN"/>
    <property type="match status" value="1"/>
</dbReference>
<accession>A0ABP7RQB9</accession>
<protein>
    <submittedName>
        <fullName evidence="2">Alpha/beta hydrolase</fullName>
    </submittedName>
</protein>
<dbReference type="InterPro" id="IPR000073">
    <property type="entry name" value="AB_hydrolase_1"/>
</dbReference>
<dbReference type="RefSeq" id="WP_344873263.1">
    <property type="nucleotide sequence ID" value="NZ_BAABAL010000006.1"/>
</dbReference>
<organism evidence="2 3">
    <name type="scientific">Allokutzneria multivorans</name>
    <dbReference type="NCBI Taxonomy" id="1142134"/>
    <lineage>
        <taxon>Bacteria</taxon>
        <taxon>Bacillati</taxon>
        <taxon>Actinomycetota</taxon>
        <taxon>Actinomycetes</taxon>
        <taxon>Pseudonocardiales</taxon>
        <taxon>Pseudonocardiaceae</taxon>
        <taxon>Allokutzneria</taxon>
    </lineage>
</organism>
<comment type="caution">
    <text evidence="2">The sequence shown here is derived from an EMBL/GenBank/DDBJ whole genome shotgun (WGS) entry which is preliminary data.</text>
</comment>
<dbReference type="Gene3D" id="3.40.50.1820">
    <property type="entry name" value="alpha/beta hydrolase"/>
    <property type="match status" value="1"/>
</dbReference>
<keyword evidence="3" id="KW-1185">Reference proteome</keyword>
<evidence type="ECO:0000259" key="1">
    <source>
        <dbReference type="Pfam" id="PF12697"/>
    </source>
</evidence>
<dbReference type="InterPro" id="IPR029058">
    <property type="entry name" value="AB_hydrolase_fold"/>
</dbReference>
<name>A0ABP7RQB9_9PSEU</name>
<gene>
    <name evidence="2" type="ORF">GCM10022247_21050</name>
</gene>
<dbReference type="GO" id="GO:0016787">
    <property type="term" value="F:hydrolase activity"/>
    <property type="evidence" value="ECO:0007669"/>
    <property type="project" value="UniProtKB-KW"/>
</dbReference>
<proteinExistence type="predicted"/>
<evidence type="ECO:0000313" key="3">
    <source>
        <dbReference type="Proteomes" id="UP001501747"/>
    </source>
</evidence>
<feature type="domain" description="AB hydrolase-1" evidence="1">
    <location>
        <begin position="87"/>
        <end position="345"/>
    </location>
</feature>
<dbReference type="PANTHER" id="PTHR43689">
    <property type="entry name" value="HYDROLASE"/>
    <property type="match status" value="1"/>
</dbReference>
<dbReference type="SUPFAM" id="SSF53474">
    <property type="entry name" value="alpha/beta-Hydrolases"/>
    <property type="match status" value="1"/>
</dbReference>
<dbReference type="Proteomes" id="UP001501747">
    <property type="component" value="Unassembled WGS sequence"/>
</dbReference>
<dbReference type="Pfam" id="PF12697">
    <property type="entry name" value="Abhydrolase_6"/>
    <property type="match status" value="1"/>
</dbReference>
<sequence length="369" mass="39815">MSRVWKAVGVAGGVLGAAVAGTAVGAAAKSSQIKHRREGAALLDRYADEPLGELKPDRTSTVAADDGVPIYVEEVNPADGGKPELTVVLVHGFALDRRTWHFQRRDLPQLTDPRVRLVIYDQRSHGRSGRGAPETSTIDQLGHDLDAVLRAMVPKGQMVLVGHSMGGMTIMALAEQRPELFRDRVAGVAFLGTSAGEIGRSGLPRPVLSRHNPVTLGVGRLASWTPGLVERVRGVGGQIVWSLIRRLAFGDRKVSPALVDLVDDMISSTSVQVLTEFLETLGTHNRVSALAGLRHTHVLVIGADADRLTPYSHSEVIAAELPDAELVRAEGAGHVLMLEQPVLVSERLAELFGRCVGRSGKRKRWWKRA</sequence>
<keyword evidence="2" id="KW-0378">Hydrolase</keyword>
<reference evidence="3" key="1">
    <citation type="journal article" date="2019" name="Int. J. Syst. Evol. Microbiol.">
        <title>The Global Catalogue of Microorganisms (GCM) 10K type strain sequencing project: providing services to taxonomists for standard genome sequencing and annotation.</title>
        <authorList>
            <consortium name="The Broad Institute Genomics Platform"/>
            <consortium name="The Broad Institute Genome Sequencing Center for Infectious Disease"/>
            <person name="Wu L."/>
            <person name="Ma J."/>
        </authorList>
    </citation>
    <scope>NUCLEOTIDE SEQUENCE [LARGE SCALE GENOMIC DNA]</scope>
    <source>
        <strain evidence="3">JCM 17342</strain>
    </source>
</reference>
<dbReference type="EMBL" id="BAABAL010000006">
    <property type="protein sequence ID" value="GAA4000423.1"/>
    <property type="molecule type" value="Genomic_DNA"/>
</dbReference>